<dbReference type="EMBL" id="SLVV01000006">
    <property type="protein sequence ID" value="TCN25141.1"/>
    <property type="molecule type" value="Genomic_DNA"/>
</dbReference>
<protein>
    <submittedName>
        <fullName evidence="3">Alpha-L-rhamnosidase-like protein</fullName>
    </submittedName>
</protein>
<dbReference type="PANTHER" id="PTHR34987:SF6">
    <property type="entry name" value="ALPHA-L-RHAMNOSIDASE SIX-HAIRPIN GLYCOSIDASE DOMAIN-CONTAINING PROTEIN"/>
    <property type="match status" value="1"/>
</dbReference>
<dbReference type="AlphaFoldDB" id="A0A4R2BDZ2"/>
<keyword evidence="4" id="KW-1185">Reference proteome</keyword>
<feature type="domain" description="Alpha-L-rhamnosidase C-terminal" evidence="2">
    <location>
        <begin position="501"/>
        <end position="556"/>
    </location>
</feature>
<dbReference type="InterPro" id="IPR035396">
    <property type="entry name" value="Bac_rhamnosid6H"/>
</dbReference>
<comment type="caution">
    <text evidence="3">The sequence shown here is derived from an EMBL/GenBank/DDBJ whole genome shotgun (WGS) entry which is preliminary data.</text>
</comment>
<dbReference type="InterPro" id="IPR012341">
    <property type="entry name" value="6hp_glycosidase-like_sf"/>
</dbReference>
<name>A0A4R2BDZ2_9BACI</name>
<dbReference type="InterPro" id="IPR035398">
    <property type="entry name" value="Bac_rhamnosid_C"/>
</dbReference>
<dbReference type="Pfam" id="PF17390">
    <property type="entry name" value="Bac_rhamnosid_C"/>
    <property type="match status" value="1"/>
</dbReference>
<dbReference type="Gene3D" id="1.50.10.10">
    <property type="match status" value="1"/>
</dbReference>
<feature type="domain" description="Alpha-L-rhamnosidase six-hairpin glycosidase" evidence="1">
    <location>
        <begin position="175"/>
        <end position="319"/>
    </location>
</feature>
<proteinExistence type="predicted"/>
<dbReference type="PANTHER" id="PTHR34987">
    <property type="entry name" value="C, PUTATIVE (AFU_ORTHOLOGUE AFUA_3G02880)-RELATED"/>
    <property type="match status" value="1"/>
</dbReference>
<dbReference type="RefSeq" id="WP_199232681.1">
    <property type="nucleotide sequence ID" value="NZ_JABUHM010000004.1"/>
</dbReference>
<accession>A0A4R2BDZ2</accession>
<gene>
    <name evidence="3" type="ORF">EV146_106345</name>
</gene>
<evidence type="ECO:0000313" key="4">
    <source>
        <dbReference type="Proteomes" id="UP000295689"/>
    </source>
</evidence>
<organism evidence="3 4">
    <name type="scientific">Mesobacillus foraminis</name>
    <dbReference type="NCBI Taxonomy" id="279826"/>
    <lineage>
        <taxon>Bacteria</taxon>
        <taxon>Bacillati</taxon>
        <taxon>Bacillota</taxon>
        <taxon>Bacilli</taxon>
        <taxon>Bacillales</taxon>
        <taxon>Bacillaceae</taxon>
        <taxon>Mesobacillus</taxon>
    </lineage>
</organism>
<dbReference type="InterPro" id="IPR008928">
    <property type="entry name" value="6-hairpin_glycosidase_sf"/>
</dbReference>
<evidence type="ECO:0000259" key="1">
    <source>
        <dbReference type="Pfam" id="PF17389"/>
    </source>
</evidence>
<evidence type="ECO:0000259" key="2">
    <source>
        <dbReference type="Pfam" id="PF17390"/>
    </source>
</evidence>
<dbReference type="Proteomes" id="UP000295689">
    <property type="component" value="Unassembled WGS sequence"/>
</dbReference>
<dbReference type="SUPFAM" id="SSF48208">
    <property type="entry name" value="Six-hairpin glycosidases"/>
    <property type="match status" value="1"/>
</dbReference>
<dbReference type="Gene3D" id="2.60.420.10">
    <property type="entry name" value="Maltose phosphorylase, domain 3"/>
    <property type="match status" value="1"/>
</dbReference>
<dbReference type="GO" id="GO:0005975">
    <property type="term" value="P:carbohydrate metabolic process"/>
    <property type="evidence" value="ECO:0007669"/>
    <property type="project" value="InterPro"/>
</dbReference>
<sequence>MLANITRVKDPRIREYIMPSRIVWKSDNIDSKIESDHLLLENRDGQVLINPEEAVCFYNQGRPASILLDFGIELHGGVQISIWNCVRKNELLKTAKVRVRFGESAMEAMSDIGGETNATNDHAMRDQVLDISFLGANEIGCTGFRFVRIDLLEEDCMMQIKSIRAVFLHRGLEYKGSFKSSDPLLNRIWETGAYTVYLNMQDYLWDGIKRDRMIWIGDMHPETSTIQAVFGEHEIVPASLDYVRDRTELPEWMNTFPSYSAWWIIIQHDWYMQNGDLDYLKQQKGYLISLLDQLGEYIQEDGTNTAPNPFLDWPSSDNQEGVMAGIHALFTLAIEKGGNLCQYLGEKEAVSRCHQYEAKLRQQRPWHANSKQAAALLALANIMDKEDANKKVLAVDGSRGVSTFYGFYMLQARAEAGDIQGSLECIREYWGGMLKLGATTFWEDFNIQWLENASRIDELTPPGMVDVHGTYGDYCYEGYRHSLCHGWASGPTAWLSRYVLGIEIVEAGCKKVKINPQLGDLEWVEGQYPTPYGNISVKHVKQGNGSVHTTINAPVEIMIERH</sequence>
<dbReference type="Pfam" id="PF17389">
    <property type="entry name" value="Bac_rhamnosid6H"/>
    <property type="match status" value="1"/>
</dbReference>
<reference evidence="3 4" key="1">
    <citation type="journal article" date="2015" name="Stand. Genomic Sci.">
        <title>Genomic Encyclopedia of Bacterial and Archaeal Type Strains, Phase III: the genomes of soil and plant-associated and newly described type strains.</title>
        <authorList>
            <person name="Whitman W.B."/>
            <person name="Woyke T."/>
            <person name="Klenk H.P."/>
            <person name="Zhou Y."/>
            <person name="Lilburn T.G."/>
            <person name="Beck B.J."/>
            <person name="De Vos P."/>
            <person name="Vandamme P."/>
            <person name="Eisen J.A."/>
            <person name="Garrity G."/>
            <person name="Hugenholtz P."/>
            <person name="Kyrpides N.C."/>
        </authorList>
    </citation>
    <scope>NUCLEOTIDE SEQUENCE [LARGE SCALE GENOMIC DNA]</scope>
    <source>
        <strain evidence="3 4">CV53</strain>
    </source>
</reference>
<evidence type="ECO:0000313" key="3">
    <source>
        <dbReference type="EMBL" id="TCN25141.1"/>
    </source>
</evidence>